<evidence type="ECO:0000256" key="2">
    <source>
        <dbReference type="ARBA" id="ARBA00009347"/>
    </source>
</evidence>
<feature type="domain" description="Acyl-CoA oxidase/dehydrogenase middle" evidence="7">
    <location>
        <begin position="122"/>
        <end position="216"/>
    </location>
</feature>
<dbReference type="InterPro" id="IPR037069">
    <property type="entry name" value="AcylCoA_DH/ox_N_sf"/>
</dbReference>
<dbReference type="SUPFAM" id="SSF47203">
    <property type="entry name" value="Acyl-CoA dehydrogenase C-terminal domain-like"/>
    <property type="match status" value="1"/>
</dbReference>
<keyword evidence="3 5" id="KW-0285">Flavoprotein</keyword>
<dbReference type="Gene3D" id="1.20.140.10">
    <property type="entry name" value="Butyryl-CoA Dehydrogenase, subunit A, domain 3"/>
    <property type="match status" value="1"/>
</dbReference>
<evidence type="ECO:0000259" key="7">
    <source>
        <dbReference type="Pfam" id="PF02770"/>
    </source>
</evidence>
<keyword evidence="4 5" id="KW-0274">FAD</keyword>
<gene>
    <name evidence="9" type="ORF">KGQ19_17535</name>
</gene>
<protein>
    <submittedName>
        <fullName evidence="9">Acyl-CoA dehydrogenase family protein</fullName>
    </submittedName>
</protein>
<dbReference type="SUPFAM" id="SSF56645">
    <property type="entry name" value="Acyl-CoA dehydrogenase NM domain-like"/>
    <property type="match status" value="1"/>
</dbReference>
<keyword evidence="5" id="KW-0560">Oxidoreductase</keyword>
<dbReference type="Gene3D" id="1.10.540.10">
    <property type="entry name" value="Acyl-CoA dehydrogenase/oxidase, N-terminal domain"/>
    <property type="match status" value="1"/>
</dbReference>
<evidence type="ECO:0000256" key="3">
    <source>
        <dbReference type="ARBA" id="ARBA00022630"/>
    </source>
</evidence>
<comment type="caution">
    <text evidence="9">The sequence shown here is derived from an EMBL/GenBank/DDBJ whole genome shotgun (WGS) entry which is preliminary data.</text>
</comment>
<dbReference type="InterPro" id="IPR009100">
    <property type="entry name" value="AcylCoA_DH/oxidase_NM_dom_sf"/>
</dbReference>
<name>A0ABS5KRL3_9ACTN</name>
<dbReference type="Gene3D" id="2.40.110.10">
    <property type="entry name" value="Butyryl-CoA Dehydrogenase, subunit A, domain 2"/>
    <property type="match status" value="1"/>
</dbReference>
<accession>A0ABS5KRL3</accession>
<proteinExistence type="inferred from homology"/>
<dbReference type="Pfam" id="PF02770">
    <property type="entry name" value="Acyl-CoA_dh_M"/>
    <property type="match status" value="1"/>
</dbReference>
<evidence type="ECO:0000313" key="10">
    <source>
        <dbReference type="Proteomes" id="UP000730482"/>
    </source>
</evidence>
<evidence type="ECO:0000256" key="5">
    <source>
        <dbReference type="RuleBase" id="RU362125"/>
    </source>
</evidence>
<dbReference type="Proteomes" id="UP000730482">
    <property type="component" value="Unassembled WGS sequence"/>
</dbReference>
<dbReference type="PANTHER" id="PTHR43884:SF12">
    <property type="entry name" value="ISOVALERYL-COA DEHYDROGENASE, MITOCHONDRIAL-RELATED"/>
    <property type="match status" value="1"/>
</dbReference>
<dbReference type="InterPro" id="IPR009075">
    <property type="entry name" value="AcylCo_DH/oxidase_C"/>
</dbReference>
<dbReference type="EMBL" id="JAAFYZ010000053">
    <property type="protein sequence ID" value="MBS2548674.1"/>
    <property type="molecule type" value="Genomic_DNA"/>
</dbReference>
<dbReference type="InterPro" id="IPR054940">
    <property type="entry name" value="ProlPCPDhRedW"/>
</dbReference>
<evidence type="ECO:0000313" key="9">
    <source>
        <dbReference type="EMBL" id="MBS2548674.1"/>
    </source>
</evidence>
<organism evidence="9 10">
    <name type="scientific">Catenulispora pinistramenti</name>
    <dbReference type="NCBI Taxonomy" id="2705254"/>
    <lineage>
        <taxon>Bacteria</taxon>
        <taxon>Bacillati</taxon>
        <taxon>Actinomycetota</taxon>
        <taxon>Actinomycetes</taxon>
        <taxon>Catenulisporales</taxon>
        <taxon>Catenulisporaceae</taxon>
        <taxon>Catenulispora</taxon>
    </lineage>
</organism>
<dbReference type="InterPro" id="IPR046373">
    <property type="entry name" value="Acyl-CoA_Oxase/DH_mid-dom_sf"/>
</dbReference>
<evidence type="ECO:0000256" key="1">
    <source>
        <dbReference type="ARBA" id="ARBA00001974"/>
    </source>
</evidence>
<dbReference type="Pfam" id="PF00441">
    <property type="entry name" value="Acyl-CoA_dh_1"/>
    <property type="match status" value="1"/>
</dbReference>
<evidence type="ECO:0000259" key="8">
    <source>
        <dbReference type="Pfam" id="PF02771"/>
    </source>
</evidence>
<feature type="domain" description="Acyl-CoA dehydrogenase/oxidase C-terminal" evidence="6">
    <location>
        <begin position="228"/>
        <end position="375"/>
    </location>
</feature>
<evidence type="ECO:0000259" key="6">
    <source>
        <dbReference type="Pfam" id="PF00441"/>
    </source>
</evidence>
<reference evidence="9 10" key="1">
    <citation type="submission" date="2020-02" db="EMBL/GenBank/DDBJ databases">
        <title>Acidophilic actinobacteria isolated from forest soil.</title>
        <authorList>
            <person name="Golinska P."/>
        </authorList>
    </citation>
    <scope>NUCLEOTIDE SEQUENCE [LARGE SCALE GENOMIC DNA]</scope>
    <source>
        <strain evidence="9 10">NL8</strain>
    </source>
</reference>
<comment type="similarity">
    <text evidence="2 5">Belongs to the acyl-CoA dehydrogenase family.</text>
</comment>
<keyword evidence="10" id="KW-1185">Reference proteome</keyword>
<sequence>MKLDLEPETHQMRDLVRDFARSKLNGAADPHPEQFRARWRAAADLGLTGCCAPVEHGGSGMGAADTAGVLEALGEGTGDTGFAFSVAAHLLACVTPLVHFGSEEQKRRWLPGLCSGELIAAHAVTEPEAGSDAMHLRTRAERVGDHYLITGVKAFITNAPVADIFIVQAATEPDGGVFGLTTFLVEAGTPGLGIGRPESKVGLHGSPMAEIHLDGCTVPVDHVLGVPGGGASVFTASMHWERTCLFAVYLGAMKRVIDSTVAYVRQREQFGTPIGAFQAVSHRVVDMLLRYEGARLLLYKAAHDLDQGAVDGVSAALAKIAVSEAAVQVGLDAIQLRGAQGVMHGEAEQMLRDCLPSRIFSGSNEIQRNNVARVLRLDRLERPAHGA</sequence>
<comment type="cofactor">
    <cofactor evidence="1 5">
        <name>FAD</name>
        <dbReference type="ChEBI" id="CHEBI:57692"/>
    </cofactor>
</comment>
<dbReference type="RefSeq" id="WP_212010255.1">
    <property type="nucleotide sequence ID" value="NZ_JAAFYZ010000053.1"/>
</dbReference>
<dbReference type="InterPro" id="IPR013786">
    <property type="entry name" value="AcylCoA_DH/ox_N"/>
</dbReference>
<dbReference type="InterPro" id="IPR036250">
    <property type="entry name" value="AcylCo_DH-like_C"/>
</dbReference>
<dbReference type="NCBIfam" id="NF045652">
    <property type="entry name" value="ProlPCPDhRedW"/>
    <property type="match status" value="1"/>
</dbReference>
<dbReference type="InterPro" id="IPR006091">
    <property type="entry name" value="Acyl-CoA_Oxase/DH_mid-dom"/>
</dbReference>
<feature type="domain" description="Acyl-CoA dehydrogenase/oxidase N-terminal" evidence="8">
    <location>
        <begin position="7"/>
        <end position="117"/>
    </location>
</feature>
<dbReference type="Pfam" id="PF02771">
    <property type="entry name" value="Acyl-CoA_dh_N"/>
    <property type="match status" value="1"/>
</dbReference>
<dbReference type="PANTHER" id="PTHR43884">
    <property type="entry name" value="ACYL-COA DEHYDROGENASE"/>
    <property type="match status" value="1"/>
</dbReference>
<evidence type="ECO:0000256" key="4">
    <source>
        <dbReference type="ARBA" id="ARBA00022827"/>
    </source>
</evidence>